<evidence type="ECO:0000313" key="4">
    <source>
        <dbReference type="WBParaSite" id="MBELARI_LOCUS19605"/>
    </source>
</evidence>
<evidence type="ECO:0000256" key="1">
    <source>
        <dbReference type="SAM" id="Coils"/>
    </source>
</evidence>
<feature type="transmembrane region" description="Helical" evidence="2">
    <location>
        <begin position="32"/>
        <end position="52"/>
    </location>
</feature>
<keyword evidence="2" id="KW-1133">Transmembrane helix</keyword>
<dbReference type="Proteomes" id="UP000887575">
    <property type="component" value="Unassembled WGS sequence"/>
</dbReference>
<reference evidence="4" key="1">
    <citation type="submission" date="2024-02" db="UniProtKB">
        <authorList>
            <consortium name="WormBaseParasite"/>
        </authorList>
    </citation>
    <scope>IDENTIFICATION</scope>
</reference>
<dbReference type="AlphaFoldDB" id="A0AAF3EZM6"/>
<accession>A0AAF3EZM6</accession>
<dbReference type="WBParaSite" id="MBELARI_LOCUS19605">
    <property type="protein sequence ID" value="MBELARI_LOCUS19605"/>
    <property type="gene ID" value="MBELARI_LOCUS19605"/>
</dbReference>
<dbReference type="InterPro" id="IPR027877">
    <property type="entry name" value="Smim15"/>
</dbReference>
<sequence length="144" mass="16720">MHGDYEQLGFVEKLKIRVAYLLLEASKNPWDAAKTIITCMMPLLLLAAVLAYKLQMSLNKQKKLKKAQKKKEKLLQKLKASQKSEMVTIESNPKMIDNEKIEKRKREKNKKSMDEKELLKMAEMVCGEPVEEIEEDSNKHLKSE</sequence>
<protein>
    <submittedName>
        <fullName evidence="4">Small integral membrane protein 15</fullName>
    </submittedName>
</protein>
<evidence type="ECO:0000313" key="3">
    <source>
        <dbReference type="Proteomes" id="UP000887575"/>
    </source>
</evidence>
<feature type="coiled-coil region" evidence="1">
    <location>
        <begin position="57"/>
        <end position="84"/>
    </location>
</feature>
<keyword evidence="2" id="KW-0812">Transmembrane</keyword>
<proteinExistence type="predicted"/>
<dbReference type="Pfam" id="PF15086">
    <property type="entry name" value="UPF0542"/>
    <property type="match status" value="1"/>
</dbReference>
<evidence type="ECO:0000256" key="2">
    <source>
        <dbReference type="SAM" id="Phobius"/>
    </source>
</evidence>
<keyword evidence="2" id="KW-0472">Membrane</keyword>
<name>A0AAF3EZM6_9BILA</name>
<organism evidence="3 4">
    <name type="scientific">Mesorhabditis belari</name>
    <dbReference type="NCBI Taxonomy" id="2138241"/>
    <lineage>
        <taxon>Eukaryota</taxon>
        <taxon>Metazoa</taxon>
        <taxon>Ecdysozoa</taxon>
        <taxon>Nematoda</taxon>
        <taxon>Chromadorea</taxon>
        <taxon>Rhabditida</taxon>
        <taxon>Rhabditina</taxon>
        <taxon>Rhabditomorpha</taxon>
        <taxon>Rhabditoidea</taxon>
        <taxon>Rhabditidae</taxon>
        <taxon>Mesorhabditinae</taxon>
        <taxon>Mesorhabditis</taxon>
    </lineage>
</organism>
<keyword evidence="1" id="KW-0175">Coiled coil</keyword>
<keyword evidence="3" id="KW-1185">Reference proteome</keyword>